<dbReference type="SUPFAM" id="SSF53335">
    <property type="entry name" value="S-adenosyl-L-methionine-dependent methyltransferases"/>
    <property type="match status" value="1"/>
</dbReference>
<evidence type="ECO:0000259" key="2">
    <source>
        <dbReference type="Pfam" id="PF05430"/>
    </source>
</evidence>
<feature type="domain" description="MnmC-like methyltransferase" evidence="2">
    <location>
        <begin position="117"/>
        <end position="226"/>
    </location>
</feature>
<sequence length="288" mass="32544">MVDNKFTPKITDDGSYTFFSDEFDELLHSHSGAKQEAQYKFIEPCQIKEKITIKNTIKILDICYGLGYNTATCLETMWSINPNIKIELFALENDINVPLQAINANLLNDFSPSVIDTLKILANNHQIETKTFKGQLLLGDARKTIQTVINQNFQADAIFLDPFSPPKCPQLWTIEFIKLVSQCLEKEGNLATYSCAASVRTALKLAGLKIGATRSVGRRSPGTIANWNGNNLPSLSQQEKEHLQTRAAIPYRDPTLKDTAQKIKERRQKEQDISSLEPSSHWKKRWSN</sequence>
<dbReference type="OrthoDB" id="9786494at2"/>
<evidence type="ECO:0000313" key="3">
    <source>
        <dbReference type="EMBL" id="EAZ89134.1"/>
    </source>
</evidence>
<dbReference type="eggNOG" id="COG4121">
    <property type="taxonomic scope" value="Bacteria"/>
</dbReference>
<dbReference type="PANTHER" id="PTHR39963:SF1">
    <property type="entry name" value="MNMC-LIKE METHYLTRANSFERASE DOMAIN-CONTAINING PROTEIN"/>
    <property type="match status" value="1"/>
</dbReference>
<protein>
    <recommendedName>
        <fullName evidence="2">MnmC-like methyltransferase domain-containing protein</fullName>
    </recommendedName>
</protein>
<feature type="region of interest" description="Disordered" evidence="1">
    <location>
        <begin position="263"/>
        <end position="288"/>
    </location>
</feature>
<evidence type="ECO:0000256" key="1">
    <source>
        <dbReference type="SAM" id="MobiDB-lite"/>
    </source>
</evidence>
<dbReference type="AlphaFoldDB" id="A3IWM3"/>
<dbReference type="Pfam" id="PF05430">
    <property type="entry name" value="Methyltransf_30"/>
    <property type="match status" value="1"/>
</dbReference>
<keyword evidence="4" id="KW-1185">Reference proteome</keyword>
<accession>A3IWM3</accession>
<reference evidence="3 4" key="1">
    <citation type="submission" date="2007-03" db="EMBL/GenBank/DDBJ databases">
        <authorList>
            <person name="Stal L."/>
            <person name="Ferriera S."/>
            <person name="Johnson J."/>
            <person name="Kravitz S."/>
            <person name="Beeson K."/>
            <person name="Sutton G."/>
            <person name="Rogers Y.-H."/>
            <person name="Friedman R."/>
            <person name="Frazier M."/>
            <person name="Venter J.C."/>
        </authorList>
    </citation>
    <scope>NUCLEOTIDE SEQUENCE [LARGE SCALE GENOMIC DNA]</scope>
    <source>
        <strain evidence="3 4">CCY0110</strain>
    </source>
</reference>
<feature type="compositionally biased region" description="Basic and acidic residues" evidence="1">
    <location>
        <begin position="263"/>
        <end position="272"/>
    </location>
</feature>
<dbReference type="GO" id="GO:0016645">
    <property type="term" value="F:oxidoreductase activity, acting on the CH-NH group of donors"/>
    <property type="evidence" value="ECO:0007669"/>
    <property type="project" value="InterPro"/>
</dbReference>
<gene>
    <name evidence="3" type="ORF">CY0110_12082</name>
</gene>
<organism evidence="3 4">
    <name type="scientific">Crocosphaera chwakensis CCY0110</name>
    <dbReference type="NCBI Taxonomy" id="391612"/>
    <lineage>
        <taxon>Bacteria</taxon>
        <taxon>Bacillati</taxon>
        <taxon>Cyanobacteriota</taxon>
        <taxon>Cyanophyceae</taxon>
        <taxon>Oscillatoriophycideae</taxon>
        <taxon>Chroococcales</taxon>
        <taxon>Aphanothecaceae</taxon>
        <taxon>Crocosphaera</taxon>
        <taxon>Crocosphaera chwakensis</taxon>
    </lineage>
</organism>
<dbReference type="Proteomes" id="UP000003781">
    <property type="component" value="Unassembled WGS sequence"/>
</dbReference>
<dbReference type="PANTHER" id="PTHR39963">
    <property type="entry name" value="SLL0983 PROTEIN"/>
    <property type="match status" value="1"/>
</dbReference>
<dbReference type="Gene3D" id="3.40.50.150">
    <property type="entry name" value="Vaccinia Virus protein VP39"/>
    <property type="match status" value="1"/>
</dbReference>
<evidence type="ECO:0000313" key="4">
    <source>
        <dbReference type="Proteomes" id="UP000003781"/>
    </source>
</evidence>
<dbReference type="InterPro" id="IPR029063">
    <property type="entry name" value="SAM-dependent_MTases_sf"/>
</dbReference>
<dbReference type="InterPro" id="IPR008471">
    <property type="entry name" value="MnmC-like_methylTransf"/>
</dbReference>
<name>A3IWM3_9CHRO</name>
<proteinExistence type="predicted"/>
<dbReference type="RefSeq" id="WP_008277780.1">
    <property type="nucleotide sequence ID" value="NZ_AAXW01000053.1"/>
</dbReference>
<comment type="caution">
    <text evidence="3">The sequence shown here is derived from an EMBL/GenBank/DDBJ whole genome shotgun (WGS) entry which is preliminary data.</text>
</comment>
<dbReference type="EMBL" id="AAXW01000053">
    <property type="protein sequence ID" value="EAZ89134.1"/>
    <property type="molecule type" value="Genomic_DNA"/>
</dbReference>